<dbReference type="EMBL" id="FWYC01000004">
    <property type="protein sequence ID" value="SMC71646.1"/>
    <property type="molecule type" value="Genomic_DNA"/>
</dbReference>
<sequence>MDLNLAGKIALVTGGGSGIGAACARELAALGARVVVADISLDSATAVAAELEEALPLGADVTSPGDVAAMVDTVMAEFGQLDIAVNSAGVGMPVKAPTGRTDVAEWRRVLSVNLDGTFLCMRAELPVMAAGGAVVNVASVMGLVATAGAGPYVASKHGLLGLTKTAALEYAAKDIRVNVIAPGFIDTPLLRDPDVVTRDRLAAAHPLGRLGTAAEVAAVAVFLASPAAAFVTGAVFPVDGGYTAQ</sequence>
<protein>
    <submittedName>
        <fullName evidence="3">NAD(P)-dependent dehydrogenase, short-chain alcohol dehydrogenase family</fullName>
    </submittedName>
</protein>
<gene>
    <name evidence="3" type="ORF">SAMN05660733_01465</name>
</gene>
<dbReference type="eggNOG" id="COG1028">
    <property type="taxonomic scope" value="Bacteria"/>
</dbReference>
<dbReference type="PANTHER" id="PTHR42760">
    <property type="entry name" value="SHORT-CHAIN DEHYDROGENASES/REDUCTASES FAMILY MEMBER"/>
    <property type="match status" value="1"/>
</dbReference>
<dbReference type="InterPro" id="IPR020904">
    <property type="entry name" value="Sc_DH/Rdtase_CS"/>
</dbReference>
<dbReference type="SUPFAM" id="SSF51735">
    <property type="entry name" value="NAD(P)-binding Rossmann-fold domains"/>
    <property type="match status" value="1"/>
</dbReference>
<dbReference type="AlphaFoldDB" id="A0A1W2BFL5"/>
<dbReference type="Gene3D" id="3.40.50.720">
    <property type="entry name" value="NAD(P)-binding Rossmann-like Domain"/>
    <property type="match status" value="1"/>
</dbReference>
<dbReference type="PRINTS" id="PR00080">
    <property type="entry name" value="SDRFAMILY"/>
</dbReference>
<keyword evidence="4" id="KW-1185">Reference proteome</keyword>
<dbReference type="GO" id="GO:0016616">
    <property type="term" value="F:oxidoreductase activity, acting on the CH-OH group of donors, NAD or NADP as acceptor"/>
    <property type="evidence" value="ECO:0007669"/>
    <property type="project" value="TreeGrafter"/>
</dbReference>
<evidence type="ECO:0000256" key="1">
    <source>
        <dbReference type="ARBA" id="ARBA00006484"/>
    </source>
</evidence>
<dbReference type="InterPro" id="IPR036291">
    <property type="entry name" value="NAD(P)-bd_dom_sf"/>
</dbReference>
<dbReference type="STRING" id="40571.SAMN05660733_01465"/>
<reference evidence="4" key="1">
    <citation type="submission" date="2017-04" db="EMBL/GenBank/DDBJ databases">
        <authorList>
            <person name="Varghese N."/>
            <person name="Submissions S."/>
        </authorList>
    </citation>
    <scope>NUCLEOTIDE SEQUENCE [LARGE SCALE GENOMIC DNA]</scope>
    <source>
        <strain evidence="4">DSM 44073</strain>
    </source>
</reference>
<evidence type="ECO:0000313" key="3">
    <source>
        <dbReference type="EMBL" id="SMC71646.1"/>
    </source>
</evidence>
<dbReference type="InterPro" id="IPR002347">
    <property type="entry name" value="SDR_fam"/>
</dbReference>
<organism evidence="3 4">
    <name type="scientific">Lentzea albidocapillata</name>
    <dbReference type="NCBI Taxonomy" id="40571"/>
    <lineage>
        <taxon>Bacteria</taxon>
        <taxon>Bacillati</taxon>
        <taxon>Actinomycetota</taxon>
        <taxon>Actinomycetes</taxon>
        <taxon>Pseudonocardiales</taxon>
        <taxon>Pseudonocardiaceae</taxon>
        <taxon>Lentzea</taxon>
    </lineage>
</organism>
<name>A0A1W2BFL5_9PSEU</name>
<dbReference type="FunFam" id="3.40.50.720:FF:000084">
    <property type="entry name" value="Short-chain dehydrogenase reductase"/>
    <property type="match status" value="1"/>
</dbReference>
<comment type="similarity">
    <text evidence="1">Belongs to the short-chain dehydrogenases/reductases (SDR) family.</text>
</comment>
<dbReference type="GO" id="GO:0030497">
    <property type="term" value="P:fatty acid elongation"/>
    <property type="evidence" value="ECO:0007669"/>
    <property type="project" value="TreeGrafter"/>
</dbReference>
<dbReference type="RefSeq" id="WP_030481926.1">
    <property type="nucleotide sequence ID" value="NZ_FWYC01000004.1"/>
</dbReference>
<dbReference type="PRINTS" id="PR00081">
    <property type="entry name" value="GDHRDH"/>
</dbReference>
<keyword evidence="2" id="KW-0560">Oxidoreductase</keyword>
<accession>A0A1W2BFL5</accession>
<dbReference type="Pfam" id="PF13561">
    <property type="entry name" value="adh_short_C2"/>
    <property type="match status" value="1"/>
</dbReference>
<evidence type="ECO:0000313" key="4">
    <source>
        <dbReference type="Proteomes" id="UP000192840"/>
    </source>
</evidence>
<proteinExistence type="inferred from homology"/>
<evidence type="ECO:0000256" key="2">
    <source>
        <dbReference type="ARBA" id="ARBA00023002"/>
    </source>
</evidence>
<dbReference type="PROSITE" id="PS00061">
    <property type="entry name" value="ADH_SHORT"/>
    <property type="match status" value="1"/>
</dbReference>
<dbReference type="PANTHER" id="PTHR42760:SF40">
    <property type="entry name" value="3-OXOACYL-[ACYL-CARRIER-PROTEIN] REDUCTASE, CHLOROPLASTIC"/>
    <property type="match status" value="1"/>
</dbReference>
<dbReference type="Proteomes" id="UP000192840">
    <property type="component" value="Unassembled WGS sequence"/>
</dbReference>